<sequence length="631" mass="70378">MAFSFPEFLRNRRIQTSSSLLHSSRDQPSRSSSPDSQFDDHHGATFPSKTNTRGRSRRKLRTALWGIAITIVLVLGYRLLLPQLLRFRFRSDLTWYDIGLYGFSPTQEYNSFAHDSPLLGFIQTDSRCSRDYFFFAPNGDSIPEPGPVLLDADGELVWQLTEGLDGVTQDFRVQRYKDEDFLTFWVGHEIDGRKQGYWYMLDSSYSVRYTISPGGNFTTGDMHEFHLTPDGTALVVVYDPVPADLSSIGGASDGWILDGVVQELDVETGETRFEWRASEHFAVEDTFHGMAGCHESHAAAFSGCGNEPTSAFDFFHLNSVEKSPSGNFLISSRYTHTISEVNGIDGSVLWTLGGKSNNFKDLSADGSATGISWQHHARWYGNSSITLFDNAVEDNSDPSIESRGLIIDLNIEKREANLRTAFSHPQQMEAVSLGSMQVLEESGNLFIGWGHSAAFTEFAPDGSVLCDMHYGPSAWNTFGRTKSYRTFRGKWKGHPTQPPDAAIVDDALYVSWNGATEVERWQLEAIGEDDGTFRTVSQVFKSGFETEMIIPEHIIQGSSIRVLGLDSEGRILGSSDVLELSSDDGTTAIIRSIVVLSVLLVLVGILWLVLRHRLRGTPRGRKDYQLLPLRT</sequence>
<dbReference type="EMBL" id="JAPQKH010000002">
    <property type="protein sequence ID" value="KAJ5114157.1"/>
    <property type="molecule type" value="Genomic_DNA"/>
</dbReference>
<keyword evidence="2" id="KW-0472">Membrane</keyword>
<evidence type="ECO:0000256" key="1">
    <source>
        <dbReference type="SAM" id="MobiDB-lite"/>
    </source>
</evidence>
<reference evidence="3" key="2">
    <citation type="journal article" date="2023" name="IMA Fungus">
        <title>Comparative genomic study of the Penicillium genus elucidates a diverse pangenome and 15 lateral gene transfer events.</title>
        <authorList>
            <person name="Petersen C."/>
            <person name="Sorensen T."/>
            <person name="Nielsen M.R."/>
            <person name="Sondergaard T.E."/>
            <person name="Sorensen J.L."/>
            <person name="Fitzpatrick D.A."/>
            <person name="Frisvad J.C."/>
            <person name="Nielsen K.L."/>
        </authorList>
    </citation>
    <scope>NUCLEOTIDE SEQUENCE</scope>
    <source>
        <strain evidence="3">IBT 30069</strain>
    </source>
</reference>
<organism evidence="3 4">
    <name type="scientific">Penicillium angulare</name>
    <dbReference type="NCBI Taxonomy" id="116970"/>
    <lineage>
        <taxon>Eukaryota</taxon>
        <taxon>Fungi</taxon>
        <taxon>Dikarya</taxon>
        <taxon>Ascomycota</taxon>
        <taxon>Pezizomycotina</taxon>
        <taxon>Eurotiomycetes</taxon>
        <taxon>Eurotiomycetidae</taxon>
        <taxon>Eurotiales</taxon>
        <taxon>Aspergillaceae</taxon>
        <taxon>Penicillium</taxon>
    </lineage>
</organism>
<protein>
    <recommendedName>
        <fullName evidence="5">Arylsulfotransferase</fullName>
    </recommendedName>
</protein>
<evidence type="ECO:0000256" key="2">
    <source>
        <dbReference type="SAM" id="Phobius"/>
    </source>
</evidence>
<dbReference type="Proteomes" id="UP001149165">
    <property type="component" value="Unassembled WGS sequence"/>
</dbReference>
<dbReference type="OrthoDB" id="5427350at2759"/>
<evidence type="ECO:0008006" key="5">
    <source>
        <dbReference type="Google" id="ProtNLM"/>
    </source>
</evidence>
<keyword evidence="2" id="KW-1133">Transmembrane helix</keyword>
<feature type="transmembrane region" description="Helical" evidence="2">
    <location>
        <begin position="588"/>
        <end position="610"/>
    </location>
</feature>
<keyword evidence="4" id="KW-1185">Reference proteome</keyword>
<evidence type="ECO:0000313" key="3">
    <source>
        <dbReference type="EMBL" id="KAJ5114157.1"/>
    </source>
</evidence>
<comment type="caution">
    <text evidence="3">The sequence shown here is derived from an EMBL/GenBank/DDBJ whole genome shotgun (WGS) entry which is preliminary data.</text>
</comment>
<name>A0A9W9G9W0_9EURO</name>
<dbReference type="InterPro" id="IPR053143">
    <property type="entry name" value="Arylsulfate_ST"/>
</dbReference>
<feature type="transmembrane region" description="Helical" evidence="2">
    <location>
        <begin position="63"/>
        <end position="81"/>
    </location>
</feature>
<proteinExistence type="predicted"/>
<dbReference type="InterPro" id="IPR039535">
    <property type="entry name" value="ASST-like"/>
</dbReference>
<reference evidence="3" key="1">
    <citation type="submission" date="2022-11" db="EMBL/GenBank/DDBJ databases">
        <authorList>
            <person name="Petersen C."/>
        </authorList>
    </citation>
    <scope>NUCLEOTIDE SEQUENCE</scope>
    <source>
        <strain evidence="3">IBT 30069</strain>
    </source>
</reference>
<gene>
    <name evidence="3" type="ORF">N7456_002691</name>
</gene>
<feature type="region of interest" description="Disordered" evidence="1">
    <location>
        <begin position="19"/>
        <end position="54"/>
    </location>
</feature>
<keyword evidence="2" id="KW-0812">Transmembrane</keyword>
<dbReference type="AlphaFoldDB" id="A0A9W9G9W0"/>
<dbReference type="PANTHER" id="PTHR35340:SF5">
    <property type="entry name" value="ASST-DOMAIN-CONTAINING PROTEIN"/>
    <property type="match status" value="1"/>
</dbReference>
<dbReference type="PANTHER" id="PTHR35340">
    <property type="entry name" value="PQQ ENZYME REPEAT PROTEIN-RELATED"/>
    <property type="match status" value="1"/>
</dbReference>
<dbReference type="Pfam" id="PF14269">
    <property type="entry name" value="Arylsulfotran_2"/>
    <property type="match status" value="1"/>
</dbReference>
<evidence type="ECO:0000313" key="4">
    <source>
        <dbReference type="Proteomes" id="UP001149165"/>
    </source>
</evidence>
<accession>A0A9W9G9W0</accession>